<evidence type="ECO:0000313" key="2">
    <source>
        <dbReference type="EMBL" id="TDU81756.1"/>
    </source>
</evidence>
<feature type="region of interest" description="Disordered" evidence="1">
    <location>
        <begin position="229"/>
        <end position="288"/>
    </location>
</feature>
<dbReference type="AlphaFoldDB" id="A0A4R7STD0"/>
<name>A0A4R7STD0_9BACT</name>
<keyword evidence="3" id="KW-1185">Reference proteome</keyword>
<protein>
    <submittedName>
        <fullName evidence="2">Uncharacterized protein</fullName>
    </submittedName>
</protein>
<gene>
    <name evidence="2" type="ORF">EI77_01066</name>
</gene>
<comment type="caution">
    <text evidence="2">The sequence shown here is derived from an EMBL/GenBank/DDBJ whole genome shotgun (WGS) entry which is preliminary data.</text>
</comment>
<proteinExistence type="predicted"/>
<feature type="compositionally biased region" description="Basic and acidic residues" evidence="1">
    <location>
        <begin position="237"/>
        <end position="266"/>
    </location>
</feature>
<sequence>MPWRNDPLPQSGVLILAASFKARFLTQYSILSSRRSATPGRSGPSTRPSHKTVSSAEFLSWVAKQEAIWFPITHMHRLLLAFLLITGLSACQTPKDKVIITVHSQGTDMDSPKTIFRRPVNGRTMVFKIIPEFSTQSVSAIHTFPADDGTYGVSLKLDFKGTQSLDIVTRLRPGEILMTMVNGAVVDYVRIDQPVSNGIFTVWRGIPADLIASMEEKYPKINELNSSSTFLEMTPSTRKEKREAKRNASRDSKEKEAEVKRRSRDEFDPELPENEIVPLSNLLDNTSR</sequence>
<dbReference type="Proteomes" id="UP000295662">
    <property type="component" value="Unassembled WGS sequence"/>
</dbReference>
<dbReference type="EMBL" id="SOCA01000001">
    <property type="protein sequence ID" value="TDU81756.1"/>
    <property type="molecule type" value="Genomic_DNA"/>
</dbReference>
<evidence type="ECO:0000256" key="1">
    <source>
        <dbReference type="SAM" id="MobiDB-lite"/>
    </source>
</evidence>
<accession>A0A4R7STD0</accession>
<organism evidence="2 3">
    <name type="scientific">Prosthecobacter fusiformis</name>
    <dbReference type="NCBI Taxonomy" id="48464"/>
    <lineage>
        <taxon>Bacteria</taxon>
        <taxon>Pseudomonadati</taxon>
        <taxon>Verrucomicrobiota</taxon>
        <taxon>Verrucomicrobiia</taxon>
        <taxon>Verrucomicrobiales</taxon>
        <taxon>Verrucomicrobiaceae</taxon>
        <taxon>Prosthecobacter</taxon>
    </lineage>
</organism>
<evidence type="ECO:0000313" key="3">
    <source>
        <dbReference type="Proteomes" id="UP000295662"/>
    </source>
</evidence>
<reference evidence="2 3" key="1">
    <citation type="submission" date="2019-03" db="EMBL/GenBank/DDBJ databases">
        <title>Genomic Encyclopedia of Archaeal and Bacterial Type Strains, Phase II (KMG-II): from individual species to whole genera.</title>
        <authorList>
            <person name="Goeker M."/>
        </authorList>
    </citation>
    <scope>NUCLEOTIDE SEQUENCE [LARGE SCALE GENOMIC DNA]</scope>
    <source>
        <strain evidence="2 3">ATCC 25309</strain>
    </source>
</reference>